<evidence type="ECO:0000256" key="2">
    <source>
        <dbReference type="SAM" id="MobiDB-lite"/>
    </source>
</evidence>
<evidence type="ECO:0000313" key="3">
    <source>
        <dbReference type="EMBL" id="KAG6408812.1"/>
    </source>
</evidence>
<reference evidence="3" key="1">
    <citation type="submission" date="2018-01" db="EMBL/GenBank/DDBJ databases">
        <authorList>
            <person name="Mao J.F."/>
        </authorList>
    </citation>
    <scope>NUCLEOTIDE SEQUENCE</scope>
    <source>
        <strain evidence="3">Huo1</strain>
        <tissue evidence="3">Leaf</tissue>
    </source>
</reference>
<name>A0A8X8ZKN2_SALSN</name>
<keyword evidence="1" id="KW-0175">Coiled coil</keyword>
<protein>
    <submittedName>
        <fullName evidence="3">Uncharacterized protein</fullName>
    </submittedName>
</protein>
<dbReference type="Proteomes" id="UP000298416">
    <property type="component" value="Unassembled WGS sequence"/>
</dbReference>
<accession>A0A8X8ZKN2</accession>
<feature type="region of interest" description="Disordered" evidence="2">
    <location>
        <begin position="56"/>
        <end position="113"/>
    </location>
</feature>
<dbReference type="AlphaFoldDB" id="A0A8X8ZKN2"/>
<gene>
    <name evidence="3" type="ORF">SASPL_131837</name>
</gene>
<dbReference type="EMBL" id="PNBA02000011">
    <property type="protein sequence ID" value="KAG6408812.1"/>
    <property type="molecule type" value="Genomic_DNA"/>
</dbReference>
<reference evidence="3" key="2">
    <citation type="submission" date="2020-08" db="EMBL/GenBank/DDBJ databases">
        <title>Plant Genome Project.</title>
        <authorList>
            <person name="Zhang R.-G."/>
        </authorList>
    </citation>
    <scope>NUCLEOTIDE SEQUENCE</scope>
    <source>
        <strain evidence="3">Huo1</strain>
        <tissue evidence="3">Leaf</tissue>
    </source>
</reference>
<keyword evidence="4" id="KW-1185">Reference proteome</keyword>
<comment type="caution">
    <text evidence="3">The sequence shown here is derived from an EMBL/GenBank/DDBJ whole genome shotgun (WGS) entry which is preliminary data.</text>
</comment>
<proteinExistence type="predicted"/>
<feature type="coiled-coil region" evidence="1">
    <location>
        <begin position="141"/>
        <end position="168"/>
    </location>
</feature>
<dbReference type="PANTHER" id="PTHR37614:SF2">
    <property type="entry name" value="OS02G0121400 PROTEIN"/>
    <property type="match status" value="1"/>
</dbReference>
<sequence length="227" mass="25331">MEQAATSTSSLLASPTEDEIAVADILLNLKTTMLPLSESLPNCKWGLRRKRSCLVSPPSISASSNRIEDRKAPIKAEEARTTGSPDTPLIFSHSESDDKPKHSSKKTSKSKASLNLSKAREDYLDLIDEETKRKKLLTGEIAKVRKYYNELKETNRRLKAMKQEAMAKCGSVKSGEPRGFDLNLPAEEESGGVVIYWPLDDAADKRARSAEARRKRIRIIKTKSTRK</sequence>
<evidence type="ECO:0000313" key="4">
    <source>
        <dbReference type="Proteomes" id="UP000298416"/>
    </source>
</evidence>
<dbReference type="PANTHER" id="PTHR37614">
    <property type="entry name" value="OS02G0121400 PROTEIN"/>
    <property type="match status" value="1"/>
</dbReference>
<feature type="compositionally biased region" description="Basic and acidic residues" evidence="2">
    <location>
        <begin position="66"/>
        <end position="80"/>
    </location>
</feature>
<evidence type="ECO:0000256" key="1">
    <source>
        <dbReference type="SAM" id="Coils"/>
    </source>
</evidence>
<organism evidence="3">
    <name type="scientific">Salvia splendens</name>
    <name type="common">Scarlet sage</name>
    <dbReference type="NCBI Taxonomy" id="180675"/>
    <lineage>
        <taxon>Eukaryota</taxon>
        <taxon>Viridiplantae</taxon>
        <taxon>Streptophyta</taxon>
        <taxon>Embryophyta</taxon>
        <taxon>Tracheophyta</taxon>
        <taxon>Spermatophyta</taxon>
        <taxon>Magnoliopsida</taxon>
        <taxon>eudicotyledons</taxon>
        <taxon>Gunneridae</taxon>
        <taxon>Pentapetalae</taxon>
        <taxon>asterids</taxon>
        <taxon>lamiids</taxon>
        <taxon>Lamiales</taxon>
        <taxon>Lamiaceae</taxon>
        <taxon>Nepetoideae</taxon>
        <taxon>Mentheae</taxon>
        <taxon>Salviinae</taxon>
        <taxon>Salvia</taxon>
        <taxon>Salvia subgen. Calosphace</taxon>
        <taxon>core Calosphace</taxon>
    </lineage>
</organism>